<comment type="catalytic activity">
    <reaction evidence="8">
        <text>L-threonyl-[protein] + ATP = O-phospho-L-threonyl-[protein] + ADP + H(+)</text>
        <dbReference type="Rhea" id="RHEA:46608"/>
        <dbReference type="Rhea" id="RHEA-COMP:11060"/>
        <dbReference type="Rhea" id="RHEA-COMP:11605"/>
        <dbReference type="ChEBI" id="CHEBI:15378"/>
        <dbReference type="ChEBI" id="CHEBI:30013"/>
        <dbReference type="ChEBI" id="CHEBI:30616"/>
        <dbReference type="ChEBI" id="CHEBI:61977"/>
        <dbReference type="ChEBI" id="CHEBI:456216"/>
        <dbReference type="EC" id="2.7.11.1"/>
    </reaction>
</comment>
<keyword evidence="3" id="KW-0723">Serine/threonine-protein kinase</keyword>
<evidence type="ECO:0000256" key="6">
    <source>
        <dbReference type="ARBA" id="ARBA00022777"/>
    </source>
</evidence>
<evidence type="ECO:0000259" key="10">
    <source>
        <dbReference type="PROSITE" id="PS50011"/>
    </source>
</evidence>
<dbReference type="PROSITE" id="PS50011">
    <property type="entry name" value="PROTEIN_KINASE_DOM"/>
    <property type="match status" value="1"/>
</dbReference>
<dbReference type="EMBL" id="QGKX02001621">
    <property type="protein sequence ID" value="KAF3502177.1"/>
    <property type="molecule type" value="Genomic_DNA"/>
</dbReference>
<protein>
    <recommendedName>
        <fullName evidence="2">non-specific serine/threonine protein kinase</fullName>
        <ecNumber evidence="2">2.7.11.1</ecNumber>
    </recommendedName>
</protein>
<keyword evidence="4" id="KW-0808">Transferase</keyword>
<dbReference type="InterPro" id="IPR001245">
    <property type="entry name" value="Ser-Thr/Tyr_kinase_cat_dom"/>
</dbReference>
<dbReference type="PANTHER" id="PTHR48006">
    <property type="entry name" value="LEUCINE-RICH REPEAT-CONTAINING PROTEIN DDB_G0281931-RELATED"/>
    <property type="match status" value="1"/>
</dbReference>
<evidence type="ECO:0000256" key="9">
    <source>
        <dbReference type="ARBA" id="ARBA00048679"/>
    </source>
</evidence>
<gene>
    <name evidence="11" type="ORF">F2Q69_00040365</name>
</gene>
<dbReference type="EC" id="2.7.11.1" evidence="2"/>
<dbReference type="PANTHER" id="PTHR48006:SF102">
    <property type="entry name" value="LEUCINE-RICH REPEAT-CONTAINING PROTEIN DDB_G0281931-RELATED"/>
    <property type="match status" value="1"/>
</dbReference>
<evidence type="ECO:0000313" key="12">
    <source>
        <dbReference type="Proteomes" id="UP000712600"/>
    </source>
</evidence>
<evidence type="ECO:0000256" key="3">
    <source>
        <dbReference type="ARBA" id="ARBA00022527"/>
    </source>
</evidence>
<dbReference type="Proteomes" id="UP000712600">
    <property type="component" value="Unassembled WGS sequence"/>
</dbReference>
<dbReference type="FunFam" id="3.30.200.20:FF:000015">
    <property type="entry name" value="Somatic embryogenesis receptor kinase 1"/>
    <property type="match status" value="1"/>
</dbReference>
<dbReference type="InterPro" id="IPR051824">
    <property type="entry name" value="LRR_Rcpt-Like_S/T_Kinase"/>
</dbReference>
<organism evidence="11 12">
    <name type="scientific">Brassica cretica</name>
    <name type="common">Mustard</name>
    <dbReference type="NCBI Taxonomy" id="69181"/>
    <lineage>
        <taxon>Eukaryota</taxon>
        <taxon>Viridiplantae</taxon>
        <taxon>Streptophyta</taxon>
        <taxon>Embryophyta</taxon>
        <taxon>Tracheophyta</taxon>
        <taxon>Spermatophyta</taxon>
        <taxon>Magnoliopsida</taxon>
        <taxon>eudicotyledons</taxon>
        <taxon>Gunneridae</taxon>
        <taxon>Pentapetalae</taxon>
        <taxon>rosids</taxon>
        <taxon>malvids</taxon>
        <taxon>Brassicales</taxon>
        <taxon>Brassicaceae</taxon>
        <taxon>Brassiceae</taxon>
        <taxon>Brassica</taxon>
    </lineage>
</organism>
<dbReference type="Gene3D" id="3.30.200.20">
    <property type="entry name" value="Phosphorylase Kinase, domain 1"/>
    <property type="match status" value="1"/>
</dbReference>
<keyword evidence="7" id="KW-0067">ATP-binding</keyword>
<comment type="subcellular location">
    <subcellularLocation>
        <location evidence="1">Membrane</location>
        <topology evidence="1">Single-pass type I membrane protein</topology>
    </subcellularLocation>
</comment>
<proteinExistence type="predicted"/>
<name>A0A8S9NK08_BRACR</name>
<evidence type="ECO:0000256" key="2">
    <source>
        <dbReference type="ARBA" id="ARBA00012513"/>
    </source>
</evidence>
<comment type="caution">
    <text evidence="11">The sequence shown here is derived from an EMBL/GenBank/DDBJ whole genome shotgun (WGS) entry which is preliminary data.</text>
</comment>
<evidence type="ECO:0000256" key="8">
    <source>
        <dbReference type="ARBA" id="ARBA00047899"/>
    </source>
</evidence>
<dbReference type="GO" id="GO:0004674">
    <property type="term" value="F:protein serine/threonine kinase activity"/>
    <property type="evidence" value="ECO:0007669"/>
    <property type="project" value="UniProtKB-KW"/>
</dbReference>
<dbReference type="GO" id="GO:0005524">
    <property type="term" value="F:ATP binding"/>
    <property type="evidence" value="ECO:0007669"/>
    <property type="project" value="UniProtKB-KW"/>
</dbReference>
<comment type="catalytic activity">
    <reaction evidence="9">
        <text>L-seryl-[protein] + ATP = O-phospho-L-seryl-[protein] + ADP + H(+)</text>
        <dbReference type="Rhea" id="RHEA:17989"/>
        <dbReference type="Rhea" id="RHEA-COMP:9863"/>
        <dbReference type="Rhea" id="RHEA-COMP:11604"/>
        <dbReference type="ChEBI" id="CHEBI:15378"/>
        <dbReference type="ChEBI" id="CHEBI:29999"/>
        <dbReference type="ChEBI" id="CHEBI:30616"/>
        <dbReference type="ChEBI" id="CHEBI:83421"/>
        <dbReference type="ChEBI" id="CHEBI:456216"/>
        <dbReference type="EC" id="2.7.11.1"/>
    </reaction>
</comment>
<dbReference type="Pfam" id="PF07714">
    <property type="entry name" value="PK_Tyr_Ser-Thr"/>
    <property type="match status" value="1"/>
</dbReference>
<evidence type="ECO:0000313" key="11">
    <source>
        <dbReference type="EMBL" id="KAF3502177.1"/>
    </source>
</evidence>
<sequence length="178" mass="20001">MGEQLTLKYSVFHLLLAISCSVKKSRLAVFHGCCVLQWRFGFRELQVVTNNFSSKNQLEKGSYGNVYKGMLGDSMVVAVKSLKDGNVLEGEIQSQSEVELISLAVHCNLLRLYGFCIKQIEKLLVYPYMSNASVESRMKAKPFLIRALEKNLYVLQEGLCIAMSTVIIINRNVKAVNV</sequence>
<evidence type="ECO:0000256" key="7">
    <source>
        <dbReference type="ARBA" id="ARBA00022840"/>
    </source>
</evidence>
<dbReference type="GO" id="GO:0016020">
    <property type="term" value="C:membrane"/>
    <property type="evidence" value="ECO:0007669"/>
    <property type="project" value="UniProtKB-SubCell"/>
</dbReference>
<feature type="domain" description="Protein kinase" evidence="10">
    <location>
        <begin position="52"/>
        <end position="178"/>
    </location>
</feature>
<reference evidence="11" key="1">
    <citation type="submission" date="2019-12" db="EMBL/GenBank/DDBJ databases">
        <title>Genome sequencing and annotation of Brassica cretica.</title>
        <authorList>
            <person name="Studholme D.J."/>
            <person name="Sarris P."/>
        </authorList>
    </citation>
    <scope>NUCLEOTIDE SEQUENCE</scope>
    <source>
        <strain evidence="11">PFS-109/04</strain>
        <tissue evidence="11">Leaf</tissue>
    </source>
</reference>
<dbReference type="InterPro" id="IPR011009">
    <property type="entry name" value="Kinase-like_dom_sf"/>
</dbReference>
<evidence type="ECO:0000256" key="5">
    <source>
        <dbReference type="ARBA" id="ARBA00022741"/>
    </source>
</evidence>
<dbReference type="AlphaFoldDB" id="A0A8S9NK08"/>
<accession>A0A8S9NK08</accession>
<evidence type="ECO:0000256" key="1">
    <source>
        <dbReference type="ARBA" id="ARBA00004479"/>
    </source>
</evidence>
<evidence type="ECO:0000256" key="4">
    <source>
        <dbReference type="ARBA" id="ARBA00022679"/>
    </source>
</evidence>
<dbReference type="SUPFAM" id="SSF56112">
    <property type="entry name" value="Protein kinase-like (PK-like)"/>
    <property type="match status" value="1"/>
</dbReference>
<keyword evidence="5" id="KW-0547">Nucleotide-binding</keyword>
<dbReference type="InterPro" id="IPR000719">
    <property type="entry name" value="Prot_kinase_dom"/>
</dbReference>
<keyword evidence="6" id="KW-0418">Kinase</keyword>